<dbReference type="InterPro" id="IPR001680">
    <property type="entry name" value="WD40_rpt"/>
</dbReference>
<dbReference type="PROSITE" id="PS50082">
    <property type="entry name" value="WD_REPEATS_2"/>
    <property type="match status" value="1"/>
</dbReference>
<dbReference type="Pfam" id="PF00400">
    <property type="entry name" value="WD40"/>
    <property type="match status" value="1"/>
</dbReference>
<dbReference type="OrthoDB" id="2161379at2759"/>
<name>A0A507FK88_9FUNG</name>
<dbReference type="Proteomes" id="UP000320333">
    <property type="component" value="Unassembled WGS sequence"/>
</dbReference>
<dbReference type="STRING" id="246404.A0A507FK88"/>
<feature type="repeat" description="WD" evidence="1">
    <location>
        <begin position="8"/>
        <end position="49"/>
    </location>
</feature>
<dbReference type="InterPro" id="IPR042453">
    <property type="entry name" value="WDR53"/>
</dbReference>
<dbReference type="InterPro" id="IPR036322">
    <property type="entry name" value="WD40_repeat_dom_sf"/>
</dbReference>
<dbReference type="AlphaFoldDB" id="A0A507FK88"/>
<dbReference type="EMBL" id="QEAP01000041">
    <property type="protein sequence ID" value="TPX76642.1"/>
    <property type="molecule type" value="Genomic_DNA"/>
</dbReference>
<sequence>MAKLNSSFRGHAQPVLSLSFDKENGKIASGSGDGVLHLFDIKTSQSAFKFAFDGTDEENEVAALAFIPGSQNLLVASGQDACLLDPRSDSKPVLIAKAADQINSIVIPTAQPSPNTAVFADDTGDISTIDFRKPGGKLLKTWTAHTNICMHAAFGATPSDLYSGGFDYHIHRWDISNGARLDSINVSTLSSNKDQANPNSEIESINPPFVYNLAMHPSASSNKMAAALGNGSVVIVQRDAGPKANKKKKTRPCVVDAVVPVHSWSCTVVEFWRSDSLEAGAGDVVISGGLDGCIGVLGVPGLTEPNEQSQNQTTYPLKGKYPVGRKVDGLICLGEGVNLDDGRATVRVAVAGCATTKVRDAGAVDVWDVPV</sequence>
<comment type="caution">
    <text evidence="2">The sequence shown here is derived from an EMBL/GenBank/DDBJ whole genome shotgun (WGS) entry which is preliminary data.</text>
</comment>
<reference evidence="2 3" key="1">
    <citation type="journal article" date="2019" name="Sci. Rep.">
        <title>Comparative genomics of chytrid fungi reveal insights into the obligate biotrophic and pathogenic lifestyle of Synchytrium endobioticum.</title>
        <authorList>
            <person name="van de Vossenberg B.T.L.H."/>
            <person name="Warris S."/>
            <person name="Nguyen H.D.T."/>
            <person name="van Gent-Pelzer M.P.E."/>
            <person name="Joly D.L."/>
            <person name="van de Geest H.C."/>
            <person name="Bonants P.J.M."/>
            <person name="Smith D.S."/>
            <person name="Levesque C.A."/>
            <person name="van der Lee T.A.J."/>
        </authorList>
    </citation>
    <scope>NUCLEOTIDE SEQUENCE [LARGE SCALE GENOMIC DNA]</scope>
    <source>
        <strain evidence="2 3">CBS 675.73</strain>
    </source>
</reference>
<organism evidence="2 3">
    <name type="scientific">Chytriomyces confervae</name>
    <dbReference type="NCBI Taxonomy" id="246404"/>
    <lineage>
        <taxon>Eukaryota</taxon>
        <taxon>Fungi</taxon>
        <taxon>Fungi incertae sedis</taxon>
        <taxon>Chytridiomycota</taxon>
        <taxon>Chytridiomycota incertae sedis</taxon>
        <taxon>Chytridiomycetes</taxon>
        <taxon>Chytridiales</taxon>
        <taxon>Chytriomycetaceae</taxon>
        <taxon>Chytriomyces</taxon>
    </lineage>
</organism>
<dbReference type="SMART" id="SM00320">
    <property type="entry name" value="WD40"/>
    <property type="match status" value="3"/>
</dbReference>
<dbReference type="SUPFAM" id="SSF50978">
    <property type="entry name" value="WD40 repeat-like"/>
    <property type="match status" value="1"/>
</dbReference>
<evidence type="ECO:0000256" key="1">
    <source>
        <dbReference type="PROSITE-ProRule" id="PRU00221"/>
    </source>
</evidence>
<gene>
    <name evidence="2" type="ORF">CcCBS67573_g02112</name>
</gene>
<accession>A0A507FK88</accession>
<dbReference type="PROSITE" id="PS50294">
    <property type="entry name" value="WD_REPEATS_REGION"/>
    <property type="match status" value="1"/>
</dbReference>
<proteinExistence type="predicted"/>
<keyword evidence="3" id="KW-1185">Reference proteome</keyword>
<keyword evidence="1" id="KW-0853">WD repeat</keyword>
<protein>
    <submittedName>
        <fullName evidence="2">Uncharacterized protein</fullName>
    </submittedName>
</protein>
<dbReference type="PANTHER" id="PTHR44666:SF1">
    <property type="entry name" value="WD REPEAT-CONTAINING PROTEIN 53"/>
    <property type="match status" value="1"/>
</dbReference>
<dbReference type="Gene3D" id="2.130.10.10">
    <property type="entry name" value="YVTN repeat-like/Quinoprotein amine dehydrogenase"/>
    <property type="match status" value="2"/>
</dbReference>
<dbReference type="PANTHER" id="PTHR44666">
    <property type="entry name" value="WD REPEAT-CONTAINING PROTEIN 53"/>
    <property type="match status" value="1"/>
</dbReference>
<dbReference type="InterPro" id="IPR015943">
    <property type="entry name" value="WD40/YVTN_repeat-like_dom_sf"/>
</dbReference>
<evidence type="ECO:0000313" key="2">
    <source>
        <dbReference type="EMBL" id="TPX76642.1"/>
    </source>
</evidence>
<evidence type="ECO:0000313" key="3">
    <source>
        <dbReference type="Proteomes" id="UP000320333"/>
    </source>
</evidence>